<dbReference type="GO" id="GO:0016620">
    <property type="term" value="F:oxidoreductase activity, acting on the aldehyde or oxo group of donors, NAD or NADP as acceptor"/>
    <property type="evidence" value="ECO:0007669"/>
    <property type="project" value="InterPro"/>
</dbReference>
<dbReference type="Gene3D" id="3.40.605.10">
    <property type="entry name" value="Aldehyde Dehydrogenase, Chain A, domain 1"/>
    <property type="match status" value="1"/>
</dbReference>
<keyword evidence="2" id="KW-0560">Oxidoreductase</keyword>
<dbReference type="InterPro" id="IPR016162">
    <property type="entry name" value="Ald_DH_N"/>
</dbReference>
<feature type="non-terminal residue" evidence="4">
    <location>
        <position position="460"/>
    </location>
</feature>
<name>A0A382ADT7_9ZZZZ</name>
<dbReference type="FunFam" id="3.40.605.10:FF:000007">
    <property type="entry name" value="NAD/NADP-dependent betaine aldehyde dehydrogenase"/>
    <property type="match status" value="1"/>
</dbReference>
<dbReference type="InterPro" id="IPR016161">
    <property type="entry name" value="Ald_DH/histidinol_DH"/>
</dbReference>
<dbReference type="CDD" id="cd07078">
    <property type="entry name" value="ALDH"/>
    <property type="match status" value="1"/>
</dbReference>
<comment type="similarity">
    <text evidence="1">Belongs to the aldehyde dehydrogenase family.</text>
</comment>
<dbReference type="InterPro" id="IPR015590">
    <property type="entry name" value="Aldehyde_DH_dom"/>
</dbReference>
<feature type="domain" description="Aldehyde dehydrogenase" evidence="3">
    <location>
        <begin position="11"/>
        <end position="459"/>
    </location>
</feature>
<reference evidence="4" key="1">
    <citation type="submission" date="2018-05" db="EMBL/GenBank/DDBJ databases">
        <authorList>
            <person name="Lanie J.A."/>
            <person name="Ng W.-L."/>
            <person name="Kazmierczak K.M."/>
            <person name="Andrzejewski T.M."/>
            <person name="Davidsen T.M."/>
            <person name="Wayne K.J."/>
            <person name="Tettelin H."/>
            <person name="Glass J.I."/>
            <person name="Rusch D."/>
            <person name="Podicherti R."/>
            <person name="Tsui H.-C.T."/>
            <person name="Winkler M.E."/>
        </authorList>
    </citation>
    <scope>NUCLEOTIDE SEQUENCE</scope>
</reference>
<evidence type="ECO:0000256" key="2">
    <source>
        <dbReference type="ARBA" id="ARBA00023002"/>
    </source>
</evidence>
<dbReference type="AlphaFoldDB" id="A0A382ADT7"/>
<dbReference type="InterPro" id="IPR016163">
    <property type="entry name" value="Ald_DH_C"/>
</dbReference>
<evidence type="ECO:0000256" key="1">
    <source>
        <dbReference type="ARBA" id="ARBA00009986"/>
    </source>
</evidence>
<dbReference type="Pfam" id="PF00171">
    <property type="entry name" value="Aldedh"/>
    <property type="match status" value="1"/>
</dbReference>
<evidence type="ECO:0000259" key="3">
    <source>
        <dbReference type="Pfam" id="PF00171"/>
    </source>
</evidence>
<dbReference type="PROSITE" id="PS00687">
    <property type="entry name" value="ALDEHYDE_DEHYDR_GLU"/>
    <property type="match status" value="1"/>
</dbReference>
<dbReference type="FunFam" id="3.40.309.10:FF:000009">
    <property type="entry name" value="Aldehyde dehydrogenase A"/>
    <property type="match status" value="1"/>
</dbReference>
<accession>A0A382ADT7</accession>
<sequence length="460" mass="50476">MQNKNYINNKWIDASNGRTFDVENPYTEEIIAQVPKSTREDIDKAVLAAKSAWLDWKIMGSLDMRDFLREVAVRSRVHDREIAEIITNESGKPLIECLDEIEWIASIFEYYSEIGRDQRGRVVAPVTPRSMSMVVKEAYGVVGCIVPWNYPLLLMAWKVAPALAAGNTVVVKPSEVTPLSIMRWLEVACDHLPKGILNMVTGFGDTGAALVEHPDTRVIAFTGSVETGKKIATMAATQLKKTSLELGGNDPIIICDDVDVGIAAKGTAWGGFLNAGQVCTSLERVFVMESIADNFTEAVVEEAKKVRLGNPMHGQTDMGPMVSMVQLEKAEGKVERAKSEGARLLCGGNRPEKFEKGHFYNPTVFDQVTSKMEMMNVETFGPIIPIQKVKNLREAIELSNNSQYGLGCNIYTNDMEKALTAADDIKAGSFWINDPLTDNEAAPFGGMKMSGGGRELGIEG</sequence>
<dbReference type="SUPFAM" id="SSF53720">
    <property type="entry name" value="ALDH-like"/>
    <property type="match status" value="1"/>
</dbReference>
<dbReference type="InterPro" id="IPR029510">
    <property type="entry name" value="Ald_DH_CS_GLU"/>
</dbReference>
<dbReference type="EMBL" id="UINC01024828">
    <property type="protein sequence ID" value="SVA99262.1"/>
    <property type="molecule type" value="Genomic_DNA"/>
</dbReference>
<organism evidence="4">
    <name type="scientific">marine metagenome</name>
    <dbReference type="NCBI Taxonomy" id="408172"/>
    <lineage>
        <taxon>unclassified sequences</taxon>
        <taxon>metagenomes</taxon>
        <taxon>ecological metagenomes</taxon>
    </lineage>
</organism>
<dbReference type="PANTHER" id="PTHR11699">
    <property type="entry name" value="ALDEHYDE DEHYDROGENASE-RELATED"/>
    <property type="match status" value="1"/>
</dbReference>
<evidence type="ECO:0000313" key="4">
    <source>
        <dbReference type="EMBL" id="SVA99262.1"/>
    </source>
</evidence>
<gene>
    <name evidence="4" type="ORF">METZ01_LOCUS152116</name>
</gene>
<proteinExistence type="inferred from homology"/>
<dbReference type="Gene3D" id="3.40.309.10">
    <property type="entry name" value="Aldehyde Dehydrogenase, Chain A, domain 2"/>
    <property type="match status" value="1"/>
</dbReference>
<protein>
    <recommendedName>
        <fullName evidence="3">Aldehyde dehydrogenase domain-containing protein</fullName>
    </recommendedName>
</protein>